<dbReference type="InterPro" id="IPR020806">
    <property type="entry name" value="PKS_PP-bd"/>
</dbReference>
<accession>A0A7Y4MPS6</accession>
<dbReference type="GO" id="GO:0070566">
    <property type="term" value="F:adenylyltransferase activity"/>
    <property type="evidence" value="ECO:0007669"/>
    <property type="project" value="TreeGrafter"/>
</dbReference>
<dbReference type="Pfam" id="PF00501">
    <property type="entry name" value="AMP-binding"/>
    <property type="match status" value="1"/>
</dbReference>
<evidence type="ECO:0000313" key="6">
    <source>
        <dbReference type="EMBL" id="NOJ77759.1"/>
    </source>
</evidence>
<gene>
    <name evidence="6" type="ORF">HNV28_05290</name>
</gene>
<comment type="similarity">
    <text evidence="1">Belongs to the ATP-dependent AMP-binding enzyme family.</text>
</comment>
<evidence type="ECO:0000313" key="7">
    <source>
        <dbReference type="Proteomes" id="UP000533080"/>
    </source>
</evidence>
<dbReference type="SUPFAM" id="SSF56801">
    <property type="entry name" value="Acetyl-CoA synthetase-like"/>
    <property type="match status" value="1"/>
</dbReference>
<keyword evidence="3" id="KW-0597">Phosphoprotein</keyword>
<dbReference type="PANTHER" id="PTHR22754:SF32">
    <property type="entry name" value="DISCO-INTERACTING PROTEIN 2"/>
    <property type="match status" value="1"/>
</dbReference>
<dbReference type="GO" id="GO:0006633">
    <property type="term" value="P:fatty acid biosynthetic process"/>
    <property type="evidence" value="ECO:0007669"/>
    <property type="project" value="TreeGrafter"/>
</dbReference>
<dbReference type="CDD" id="cd08953">
    <property type="entry name" value="KR_2_SDR_x"/>
    <property type="match status" value="1"/>
</dbReference>
<evidence type="ECO:0000256" key="3">
    <source>
        <dbReference type="ARBA" id="ARBA00022553"/>
    </source>
</evidence>
<dbReference type="SUPFAM" id="SSF51735">
    <property type="entry name" value="NAD(P)-binding Rossmann-fold domains"/>
    <property type="match status" value="2"/>
</dbReference>
<dbReference type="InterPro" id="IPR057326">
    <property type="entry name" value="KR_dom"/>
</dbReference>
<evidence type="ECO:0000256" key="4">
    <source>
        <dbReference type="SAM" id="MobiDB-lite"/>
    </source>
</evidence>
<dbReference type="Gene3D" id="1.10.1200.10">
    <property type="entry name" value="ACP-like"/>
    <property type="match status" value="1"/>
</dbReference>
<dbReference type="Gene3D" id="3.40.50.720">
    <property type="entry name" value="NAD(P)-binding Rossmann-like Domain"/>
    <property type="match status" value="1"/>
</dbReference>
<dbReference type="Gene3D" id="3.40.50.12780">
    <property type="entry name" value="N-terminal domain of ligase-like"/>
    <property type="match status" value="1"/>
</dbReference>
<dbReference type="Pfam" id="PF00550">
    <property type="entry name" value="PP-binding"/>
    <property type="match status" value="1"/>
</dbReference>
<reference evidence="6 7" key="1">
    <citation type="submission" date="2020-05" db="EMBL/GenBank/DDBJ databases">
        <authorList>
            <person name="Whitworth D."/>
        </authorList>
    </citation>
    <scope>NUCLEOTIDE SEQUENCE [LARGE SCALE GENOMIC DNA]</scope>
    <source>
        <strain evidence="6 7">AM005</strain>
    </source>
</reference>
<name>A0A7Y4MPS6_MYXXA</name>
<dbReference type="Pfam" id="PF08659">
    <property type="entry name" value="KR"/>
    <property type="match status" value="1"/>
</dbReference>
<dbReference type="PANTHER" id="PTHR22754">
    <property type="entry name" value="DISCO-INTERACTING PROTEIN 2 DIP2 -RELATED"/>
    <property type="match status" value="1"/>
</dbReference>
<feature type="domain" description="Carrier" evidence="5">
    <location>
        <begin position="1240"/>
        <end position="1315"/>
    </location>
</feature>
<dbReference type="GO" id="GO:0005886">
    <property type="term" value="C:plasma membrane"/>
    <property type="evidence" value="ECO:0007669"/>
    <property type="project" value="TreeGrafter"/>
</dbReference>
<dbReference type="PROSITE" id="PS00455">
    <property type="entry name" value="AMP_BINDING"/>
    <property type="match status" value="1"/>
</dbReference>
<comment type="caution">
    <text evidence="6">The sequence shown here is derived from an EMBL/GenBank/DDBJ whole genome shotgun (WGS) entry which is preliminary data.</text>
</comment>
<evidence type="ECO:0000259" key="5">
    <source>
        <dbReference type="PROSITE" id="PS50075"/>
    </source>
</evidence>
<dbReference type="InterPro" id="IPR000873">
    <property type="entry name" value="AMP-dep_synth/lig_dom"/>
</dbReference>
<dbReference type="SMART" id="SM00822">
    <property type="entry name" value="PKS_KR"/>
    <property type="match status" value="1"/>
</dbReference>
<protein>
    <submittedName>
        <fullName evidence="6">SDR family NAD(P)-dependent oxidoreductase</fullName>
    </submittedName>
</protein>
<dbReference type="PROSITE" id="PS00012">
    <property type="entry name" value="PHOSPHOPANTETHEINE"/>
    <property type="match status" value="1"/>
</dbReference>
<sequence length="1340" mass="141846">MVQLVEEFLRAEARVRDVWVSPEVAWVVPRRAVRAAELDALLHERLGPDVPAVALVDALPRLDSGDVDAAALRRGTPPVPARLQSLEGALRQQGIEAVALVGARRDDEVHTPLDALLPAALRLKAGGAAPVSSSRTPARNDAGSRPSLIDSGPRSMPAGAPRTLVELLQQAVAHAPGHVITFIDVQGQRETLTFAALWDEALRLWGGLRARGAKSGDRVMLAMERPGDFVRGFWACTLGGVVPVPLALPASLERSQPGVARLVSVSERLETPWLLTEARATAPLSEAGLRALALQSLSGAEPGPLAAVEPEAPAILSFTSGSTGRPKGVVLKHANLMAMGEGMVAGGWYLPGDLGVSWMPLDHVAGTSYPHLLALRTRTPHVLVARDYVLADVLRWLDLLTEFGGTMSWAPNFAYGLVADRLEREERRAWRLEQVRVLASGGESVLPATLRRFSESLRDSGLREDAVCPAWGMAETSSFFSMTRGVRTHPVEAATELGPPPVGAALRVVDDADAVVPEGQVGHLQARGAQVLSGYLDDAELNARSFTADGWFRTGDMAVIQDGQMSIAGRQKEVLILHGNNVYPQDIEEVVESVPGVLPSYTVACPTRSGTAQTDELAVCFVPTPDAPPLAELLRSIREKVGRVLGFHVAHLLPLAREQVPRTELGKRGRTELRRRFEAGELGAEYHRALRVLGGPATMPPCLAVSRWVPRPLASRAGTRGAVVVVADEAFTEALRKQADGREVVRVAPEASGELVRAIEALAERRVPCGDVVVLLPEAPAVRESLLRGEMTAPDARFQDAASSAPGGGVSGGVAAAAQGAVSDVAPQAAVVARMAPLLHALQSLARRDEGAPVVRVLAVLPESGGDDAASLAALLTPGLLWSAVAEVPGLDARVAWTPPDVSATAHVVARELASQDAAREVAWREGTRWERVFTPWTPPALAAPQRLTRGGLYLVTGALGGLGREWARQLRQGLDARLLLVGRRPHGSEAMALESELGTAKYVSVDVTNEVALRKAVQDAEAHFGQSLDGAFHFAGTLTPVALEHETPETLVRGAAAHALGARALAAVLRDRPQAVCVFAASLMGTLGAGRHAAYCAGTAFLERFAERLTAQGRHAVAVSLSQVRETGLARSLGAAPPGYRVLEPSQALASVALAVEHAPAHLLSGVVGAAWPWRQAGLGEGQRLETAHVFLVQRPGDVPPVGLSDAVLHPLPEWPRRADGAVDREALAADLSGAGDGAAAGPFERVVMDAFHEVLGAQGVGIGSDFFTLGGSSLQATRVVARINERTGLQLREVALFEHPTATALAEHVRRVVDLTQLDVSVLSDAQVDLLLRVLEPT</sequence>
<keyword evidence="2" id="KW-0596">Phosphopantetheine</keyword>
<dbReference type="InterPro" id="IPR009081">
    <property type="entry name" value="PP-bd_ACP"/>
</dbReference>
<organism evidence="6 7">
    <name type="scientific">Myxococcus xanthus</name>
    <dbReference type="NCBI Taxonomy" id="34"/>
    <lineage>
        <taxon>Bacteria</taxon>
        <taxon>Pseudomonadati</taxon>
        <taxon>Myxococcota</taxon>
        <taxon>Myxococcia</taxon>
        <taxon>Myxococcales</taxon>
        <taxon>Cystobacterineae</taxon>
        <taxon>Myxococcaceae</taxon>
        <taxon>Myxococcus</taxon>
    </lineage>
</organism>
<dbReference type="InterPro" id="IPR045851">
    <property type="entry name" value="AMP-bd_C_sf"/>
</dbReference>
<dbReference type="PROSITE" id="PS50075">
    <property type="entry name" value="CARRIER"/>
    <property type="match status" value="1"/>
</dbReference>
<dbReference type="InterPro" id="IPR006162">
    <property type="entry name" value="Ppantetheine_attach_site"/>
</dbReference>
<dbReference type="InterPro" id="IPR042099">
    <property type="entry name" value="ANL_N_sf"/>
</dbReference>
<dbReference type="Proteomes" id="UP000533080">
    <property type="component" value="Unassembled WGS sequence"/>
</dbReference>
<dbReference type="InterPro" id="IPR036291">
    <property type="entry name" value="NAD(P)-bd_dom_sf"/>
</dbReference>
<dbReference type="InterPro" id="IPR013968">
    <property type="entry name" value="PKS_KR"/>
</dbReference>
<dbReference type="GO" id="GO:0031177">
    <property type="term" value="F:phosphopantetheine binding"/>
    <property type="evidence" value="ECO:0007669"/>
    <property type="project" value="InterPro"/>
</dbReference>
<evidence type="ECO:0000256" key="1">
    <source>
        <dbReference type="ARBA" id="ARBA00006432"/>
    </source>
</evidence>
<dbReference type="SUPFAM" id="SSF47336">
    <property type="entry name" value="ACP-like"/>
    <property type="match status" value="1"/>
</dbReference>
<dbReference type="SMART" id="SM00823">
    <property type="entry name" value="PKS_PP"/>
    <property type="match status" value="1"/>
</dbReference>
<proteinExistence type="inferred from homology"/>
<evidence type="ECO:0000256" key="2">
    <source>
        <dbReference type="ARBA" id="ARBA00022450"/>
    </source>
</evidence>
<dbReference type="InterPro" id="IPR020845">
    <property type="entry name" value="AMP-binding_CS"/>
</dbReference>
<feature type="region of interest" description="Disordered" evidence="4">
    <location>
        <begin position="128"/>
        <end position="157"/>
    </location>
</feature>
<dbReference type="EMBL" id="JABFNT010000012">
    <property type="protein sequence ID" value="NOJ77759.1"/>
    <property type="molecule type" value="Genomic_DNA"/>
</dbReference>
<dbReference type="Gene3D" id="3.30.300.30">
    <property type="match status" value="1"/>
</dbReference>
<dbReference type="InterPro" id="IPR036736">
    <property type="entry name" value="ACP-like_sf"/>
</dbReference>